<name>A0A1G9V8Q7_9BACT</name>
<dbReference type="EMBL" id="FNFO01000019">
    <property type="protein sequence ID" value="SDM68446.1"/>
    <property type="molecule type" value="Genomic_DNA"/>
</dbReference>
<dbReference type="AlphaFoldDB" id="A0A1G9V8Q7"/>
<dbReference type="RefSeq" id="WP_089688617.1">
    <property type="nucleotide sequence ID" value="NZ_FNFO01000019.1"/>
</dbReference>
<proteinExistence type="predicted"/>
<accession>A0A1G9V8Q7</accession>
<gene>
    <name evidence="1" type="ORF">SAMN05421823_11950</name>
</gene>
<evidence type="ECO:0000313" key="2">
    <source>
        <dbReference type="Proteomes" id="UP000198510"/>
    </source>
</evidence>
<organism evidence="1 2">
    <name type="scientific">Catalinimonas alkaloidigena</name>
    <dbReference type="NCBI Taxonomy" id="1075417"/>
    <lineage>
        <taxon>Bacteria</taxon>
        <taxon>Pseudomonadati</taxon>
        <taxon>Bacteroidota</taxon>
        <taxon>Cytophagia</taxon>
        <taxon>Cytophagales</taxon>
        <taxon>Catalimonadaceae</taxon>
        <taxon>Catalinimonas</taxon>
    </lineage>
</organism>
<keyword evidence="2" id="KW-1185">Reference proteome</keyword>
<reference evidence="1 2" key="1">
    <citation type="submission" date="2016-10" db="EMBL/GenBank/DDBJ databases">
        <authorList>
            <person name="de Groot N.N."/>
        </authorList>
    </citation>
    <scope>NUCLEOTIDE SEQUENCE [LARGE SCALE GENOMIC DNA]</scope>
    <source>
        <strain evidence="1 2">DSM 25186</strain>
    </source>
</reference>
<protein>
    <submittedName>
        <fullName evidence="1">Uncharacterized protein</fullName>
    </submittedName>
</protein>
<sequence length="127" mass="15198">MEPIQFDSVDEMLERLPFVARTEEGEVVVDLGKHTEKLLANQQIPLQERLFYLRWILLAQLEVMQIRIEQEPDREKALKWQCFATVNRLYHVLHEELMALDREDPRFQEGLWVLIKLIMPIAKDLEE</sequence>
<dbReference type="Proteomes" id="UP000198510">
    <property type="component" value="Unassembled WGS sequence"/>
</dbReference>
<evidence type="ECO:0000313" key="1">
    <source>
        <dbReference type="EMBL" id="SDM68446.1"/>
    </source>
</evidence>
<dbReference type="STRING" id="1075417.SAMN05421823_11950"/>